<evidence type="ECO:0000256" key="9">
    <source>
        <dbReference type="SAM" id="Phobius"/>
    </source>
</evidence>
<keyword evidence="12" id="KW-1185">Reference proteome</keyword>
<dbReference type="InterPro" id="IPR014729">
    <property type="entry name" value="Rossmann-like_a/b/a_fold"/>
</dbReference>
<dbReference type="Gene3D" id="3.40.50.620">
    <property type="entry name" value="HUPs"/>
    <property type="match status" value="2"/>
</dbReference>
<dbReference type="OrthoDB" id="9810365at2"/>
<dbReference type="EC" id="6.1.1.9" evidence="1"/>
<dbReference type="STRING" id="1202538.A353_0147"/>
<feature type="domain" description="Aminoacyl-tRNA synthetase class Ia" evidence="10">
    <location>
        <begin position="380"/>
        <end position="468"/>
    </location>
</feature>
<feature type="domain" description="Aminoacyl-tRNA synthetase class Ia" evidence="10">
    <location>
        <begin position="9"/>
        <end position="373"/>
    </location>
</feature>
<evidence type="ECO:0000313" key="12">
    <source>
        <dbReference type="Proteomes" id="UP000003934"/>
    </source>
</evidence>
<evidence type="ECO:0000256" key="5">
    <source>
        <dbReference type="ARBA" id="ARBA00022917"/>
    </source>
</evidence>
<evidence type="ECO:0000259" key="10">
    <source>
        <dbReference type="Pfam" id="PF00133"/>
    </source>
</evidence>
<dbReference type="InterPro" id="IPR002300">
    <property type="entry name" value="aa-tRNA-synth_Ia"/>
</dbReference>
<dbReference type="PRINTS" id="PR00986">
    <property type="entry name" value="TRNASYNTHVAL"/>
</dbReference>
<dbReference type="GO" id="GO:0005524">
    <property type="term" value="F:ATP binding"/>
    <property type="evidence" value="ECO:0007669"/>
    <property type="project" value="UniProtKB-KW"/>
</dbReference>
<dbReference type="InterPro" id="IPR001412">
    <property type="entry name" value="aa-tRNA-synth_I_CS"/>
</dbReference>
<dbReference type="RefSeq" id="WP_014887278.1">
    <property type="nucleotide sequence ID" value="NC_018416.1"/>
</dbReference>
<evidence type="ECO:0000256" key="8">
    <source>
        <dbReference type="RuleBase" id="RU363035"/>
    </source>
</evidence>
<evidence type="ECO:0000256" key="1">
    <source>
        <dbReference type="ARBA" id="ARBA00013169"/>
    </source>
</evidence>
<evidence type="ECO:0000256" key="6">
    <source>
        <dbReference type="ARBA" id="ARBA00023146"/>
    </source>
</evidence>
<dbReference type="InterPro" id="IPR002303">
    <property type="entry name" value="Valyl-tRNA_ligase"/>
</dbReference>
<dbReference type="PANTHER" id="PTHR11946">
    <property type="entry name" value="VALYL-TRNA SYNTHETASES"/>
    <property type="match status" value="1"/>
</dbReference>
<dbReference type="HOGENOM" id="CLU_001493_2_2_6"/>
<keyword evidence="9" id="KW-0812">Transmembrane</keyword>
<keyword evidence="9" id="KW-0472">Membrane</keyword>
<dbReference type="EMBL" id="CP003543">
    <property type="protein sequence ID" value="AFP83978.1"/>
    <property type="molecule type" value="Genomic_DNA"/>
</dbReference>
<dbReference type="Proteomes" id="UP000003934">
    <property type="component" value="Chromosome"/>
</dbReference>
<dbReference type="PROSITE" id="PS00178">
    <property type="entry name" value="AA_TRNA_LIGASE_I"/>
    <property type="match status" value="1"/>
</dbReference>
<dbReference type="GeneID" id="67454676"/>
<dbReference type="SUPFAM" id="SSF52374">
    <property type="entry name" value="Nucleotidylyl transferase"/>
    <property type="match status" value="1"/>
</dbReference>
<evidence type="ECO:0000256" key="3">
    <source>
        <dbReference type="ARBA" id="ARBA00022741"/>
    </source>
</evidence>
<proteinExistence type="inferred from homology"/>
<comment type="similarity">
    <text evidence="8">Belongs to the class-I aminoacyl-tRNA synthetase family.</text>
</comment>
<dbReference type="KEGG" id="crh:A353_0147"/>
<reference evidence="11 12" key="1">
    <citation type="journal article" date="2012" name="Mol. Biol. Evol.">
        <title>Genome reduction and co-evolution between the primary and secondary bacterial symbionts of psyllids.</title>
        <authorList>
            <person name="Sloan D.B."/>
            <person name="Moran N.A."/>
        </authorList>
    </citation>
    <scope>NUCLEOTIDE SEQUENCE [LARGE SCALE GENOMIC DNA]</scope>
    <source>
        <strain evidence="11 12">HC</strain>
    </source>
</reference>
<keyword evidence="6 8" id="KW-0030">Aminoacyl-tRNA synthetase</keyword>
<dbReference type="Pfam" id="PF00133">
    <property type="entry name" value="tRNA-synt_1"/>
    <property type="match status" value="2"/>
</dbReference>
<dbReference type="GO" id="GO:0006438">
    <property type="term" value="P:valyl-tRNA aminoacylation"/>
    <property type="evidence" value="ECO:0007669"/>
    <property type="project" value="InterPro"/>
</dbReference>
<keyword evidence="2 8" id="KW-0436">Ligase</keyword>
<protein>
    <recommendedName>
        <fullName evidence="1">valine--tRNA ligase</fullName>
        <ecNumber evidence="1">6.1.1.9</ecNumber>
    </recommendedName>
    <alternativeName>
        <fullName evidence="7">Valyl-tRNA synthetase</fullName>
    </alternativeName>
</protein>
<keyword evidence="4 8" id="KW-0067">ATP-binding</keyword>
<feature type="transmembrane region" description="Helical" evidence="9">
    <location>
        <begin position="410"/>
        <end position="432"/>
    </location>
</feature>
<evidence type="ECO:0000256" key="4">
    <source>
        <dbReference type="ARBA" id="ARBA00022840"/>
    </source>
</evidence>
<evidence type="ECO:0000313" key="11">
    <source>
        <dbReference type="EMBL" id="AFP83978.1"/>
    </source>
</evidence>
<keyword evidence="5 8" id="KW-0648">Protein biosynthesis</keyword>
<dbReference type="PATRIC" id="fig|1202538.3.peg.122"/>
<dbReference type="GO" id="GO:0004832">
    <property type="term" value="F:valine-tRNA ligase activity"/>
    <property type="evidence" value="ECO:0007669"/>
    <property type="project" value="UniProtKB-EC"/>
</dbReference>
<dbReference type="AlphaFoldDB" id="J3YQ48"/>
<name>J3YQ48_CARRU</name>
<evidence type="ECO:0000256" key="2">
    <source>
        <dbReference type="ARBA" id="ARBA00022598"/>
    </source>
</evidence>
<keyword evidence="3 8" id="KW-0547">Nucleotide-binding</keyword>
<organism evidence="11 12">
    <name type="scientific">Candidatus Carsonella ruddii HC isolate Thao2000</name>
    <dbReference type="NCBI Taxonomy" id="1202538"/>
    <lineage>
        <taxon>Bacteria</taxon>
        <taxon>Pseudomonadati</taxon>
        <taxon>Pseudomonadota</taxon>
        <taxon>Gammaproteobacteria</taxon>
        <taxon>Oceanospirillales</taxon>
        <taxon>Halomonadaceae</taxon>
        <taxon>Zymobacter group</taxon>
        <taxon>Candidatus Carsonella</taxon>
    </lineage>
</organism>
<accession>J3YQ48</accession>
<dbReference type="GO" id="GO:0005829">
    <property type="term" value="C:cytosol"/>
    <property type="evidence" value="ECO:0007669"/>
    <property type="project" value="TreeGrafter"/>
</dbReference>
<evidence type="ECO:0000256" key="7">
    <source>
        <dbReference type="ARBA" id="ARBA00029936"/>
    </source>
</evidence>
<keyword evidence="9" id="KW-1133">Transmembrane helix</keyword>
<dbReference type="PANTHER" id="PTHR11946:SF93">
    <property type="entry name" value="VALINE--TRNA LIGASE, CHLOROPLASTIC_MITOCHONDRIAL 2"/>
    <property type="match status" value="1"/>
</dbReference>
<sequence length="620" mass="77038">MFNIHNFCKKKIFKIVLPPPNITGEMHIGHFFQYFIIDIIIKYKILLSYKIKYIFGFDHAGISALIKFKKKNIIKKKKKKLEKKFFYQLKFINFYIINKNIEFTINKKYENYIKKFFYFFYKKKLIFIKKQHKNFYKKKIISDFEIKKKIFYKTNFFLKYKKKNFFLISKTSNLKSLLYNTFLYLNIKNKKNFFLLSPFKIKINFIISYYCLKNKILNISPNINNFDYLIFFKNKQKIILKNKKINFYKIKKNFFIRTKKKIFFYKKKIKKNIFCYLKKNNYIISIKKYYSYKYLYNKKIIKNKIFDQWYFKIKNIIFLKKIIKKIYICSNKYKKIFFVWIKNIDNWCISRQINWGTRIPIFVDNNKNVYLYKKNRDIIFFKIKDVFDTWFNSSFWIIFNYIKHNKKLDLILSGFDIIFYWLIKMIIINTLLKKNILIKKIIIHGLIKDKFNKKISKTNNIINFNKIKKNINKIRIVLIKNIFNDNKIFNINNKKSFLILKKENYLNNKINIYNYYKNKKKILIFYLKNFNFEKKKKIKKNFFSKKIFIYLTKILFPIKNFILSKEWNFLINFYIKNIVIKNIFIIKIKNKFIIIKKKNYFEIFFKIKKILYVKYKNKTI</sequence>
<gene>
    <name evidence="11" type="primary">valS</name>
    <name evidence="11" type="ORF">A353_0147</name>
</gene>